<dbReference type="Gene3D" id="2.40.50.90">
    <property type="match status" value="1"/>
</dbReference>
<dbReference type="InterPro" id="IPR008613">
    <property type="entry name" value="Excalibur_Ca-bd_domain"/>
</dbReference>
<protein>
    <submittedName>
        <fullName evidence="6">Micrococcal nuclease</fullName>
    </submittedName>
</protein>
<dbReference type="InterPro" id="IPR002071">
    <property type="entry name" value="Thermonucl_AS"/>
</dbReference>
<evidence type="ECO:0000256" key="3">
    <source>
        <dbReference type="ARBA" id="ARBA00022801"/>
    </source>
</evidence>
<feature type="domain" description="TNase-like" evidence="5">
    <location>
        <begin position="83"/>
        <end position="231"/>
    </location>
</feature>
<keyword evidence="2" id="KW-0255">Endonuclease</keyword>
<keyword evidence="1" id="KW-0540">Nuclease</keyword>
<dbReference type="PROSITE" id="PS50830">
    <property type="entry name" value="TNASE_3"/>
    <property type="match status" value="1"/>
</dbReference>
<dbReference type="GO" id="GO:0003676">
    <property type="term" value="F:nucleic acid binding"/>
    <property type="evidence" value="ECO:0007669"/>
    <property type="project" value="InterPro"/>
</dbReference>
<dbReference type="PANTHER" id="PTHR12302:SF3">
    <property type="entry name" value="SERINE_THREONINE-PROTEIN KINASE 31"/>
    <property type="match status" value="1"/>
</dbReference>
<feature type="compositionally biased region" description="Low complexity" evidence="4">
    <location>
        <begin position="234"/>
        <end position="252"/>
    </location>
</feature>
<dbReference type="SMART" id="SM00318">
    <property type="entry name" value="SNc"/>
    <property type="match status" value="1"/>
</dbReference>
<dbReference type="AlphaFoldDB" id="A0A1N7EPI3"/>
<dbReference type="PANTHER" id="PTHR12302">
    <property type="entry name" value="EBNA2 BINDING PROTEIN P100"/>
    <property type="match status" value="1"/>
</dbReference>
<feature type="compositionally biased region" description="Acidic residues" evidence="4">
    <location>
        <begin position="293"/>
        <end position="303"/>
    </location>
</feature>
<dbReference type="Pfam" id="PF00565">
    <property type="entry name" value="SNase"/>
    <property type="match status" value="1"/>
</dbReference>
<evidence type="ECO:0000256" key="4">
    <source>
        <dbReference type="SAM" id="MobiDB-lite"/>
    </source>
</evidence>
<dbReference type="GO" id="GO:0016787">
    <property type="term" value="F:hydrolase activity"/>
    <property type="evidence" value="ECO:0007669"/>
    <property type="project" value="UniProtKB-KW"/>
</dbReference>
<name>A0A1N7EPI3_9EURY</name>
<proteinExistence type="predicted"/>
<accession>A0A1N7EPI3</accession>
<dbReference type="SMART" id="SM00894">
    <property type="entry name" value="Excalibur"/>
    <property type="match status" value="1"/>
</dbReference>
<evidence type="ECO:0000259" key="5">
    <source>
        <dbReference type="PROSITE" id="PS50830"/>
    </source>
</evidence>
<sequence length="303" mass="32829">MSATTQPSTTEIPSITQTTTTLLATSSTAAQTSTSTTQTTTAQPTTITTSAPTQTTASTPTPTQTTPEPTPTTQAARGPESGTEWTVTVTRVIDGDTMEVEFLNGETDTLRLLGVDTPETTLSRTNPSEFEGIPDSTAGRDHLYEWGERANQFATDELDGKTVQIESDPEADRRGSYGRLLVYIYVDSENFNRQLLTDGYARLYESSFSKRSDFETAEANAQQNKVGLWDFDEPTSTPEPTPTATEMTEAPSDSVDIPPLPSDGDYDCSHFDTQEQAQAVLEQDPSDPHRLDGDDDGVACESL</sequence>
<dbReference type="PROSITE" id="PS01123">
    <property type="entry name" value="TNASE_1"/>
    <property type="match status" value="1"/>
</dbReference>
<reference evidence="7" key="1">
    <citation type="submission" date="2017-01" db="EMBL/GenBank/DDBJ databases">
        <authorList>
            <person name="Varghese N."/>
            <person name="Submissions S."/>
        </authorList>
    </citation>
    <scope>NUCLEOTIDE SEQUENCE [LARGE SCALE GENOMIC DNA]</scope>
    <source>
        <strain evidence="7">CGMCC 1.7737</strain>
    </source>
</reference>
<dbReference type="InterPro" id="IPR035437">
    <property type="entry name" value="SNase_OB-fold_sf"/>
</dbReference>
<dbReference type="InterPro" id="IPR016071">
    <property type="entry name" value="Staphylococal_nuclease_OB-fold"/>
</dbReference>
<evidence type="ECO:0000256" key="1">
    <source>
        <dbReference type="ARBA" id="ARBA00022722"/>
    </source>
</evidence>
<dbReference type="GO" id="GO:0004519">
    <property type="term" value="F:endonuclease activity"/>
    <property type="evidence" value="ECO:0007669"/>
    <property type="project" value="UniProtKB-KW"/>
</dbReference>
<feature type="compositionally biased region" description="Low complexity" evidence="4">
    <location>
        <begin position="8"/>
        <end position="76"/>
    </location>
</feature>
<feature type="region of interest" description="Disordered" evidence="4">
    <location>
        <begin position="225"/>
        <end position="303"/>
    </location>
</feature>
<evidence type="ECO:0000313" key="6">
    <source>
        <dbReference type="EMBL" id="SIR89939.1"/>
    </source>
</evidence>
<feature type="region of interest" description="Disordered" evidence="4">
    <location>
        <begin position="1"/>
        <end position="85"/>
    </location>
</feature>
<dbReference type="EMBL" id="FTNO01000006">
    <property type="protein sequence ID" value="SIR89939.1"/>
    <property type="molecule type" value="Genomic_DNA"/>
</dbReference>
<dbReference type="Proteomes" id="UP000186914">
    <property type="component" value="Unassembled WGS sequence"/>
</dbReference>
<evidence type="ECO:0000256" key="2">
    <source>
        <dbReference type="ARBA" id="ARBA00022759"/>
    </source>
</evidence>
<dbReference type="Pfam" id="PF05901">
    <property type="entry name" value="Excalibur"/>
    <property type="match status" value="1"/>
</dbReference>
<keyword evidence="7" id="KW-1185">Reference proteome</keyword>
<keyword evidence="3" id="KW-0378">Hydrolase</keyword>
<organism evidence="6 7">
    <name type="scientific">Haladaptatus litoreus</name>
    <dbReference type="NCBI Taxonomy" id="553468"/>
    <lineage>
        <taxon>Archaea</taxon>
        <taxon>Methanobacteriati</taxon>
        <taxon>Methanobacteriota</taxon>
        <taxon>Stenosarchaea group</taxon>
        <taxon>Halobacteria</taxon>
        <taxon>Halobacteriales</taxon>
        <taxon>Haladaptataceae</taxon>
        <taxon>Haladaptatus</taxon>
    </lineage>
</organism>
<dbReference type="SUPFAM" id="SSF50199">
    <property type="entry name" value="Staphylococcal nuclease"/>
    <property type="match status" value="1"/>
</dbReference>
<gene>
    <name evidence="6" type="ORF">SAMN05421858_4469</name>
</gene>
<evidence type="ECO:0000313" key="7">
    <source>
        <dbReference type="Proteomes" id="UP000186914"/>
    </source>
</evidence>